<dbReference type="CDD" id="cd02940">
    <property type="entry name" value="DHPD_FMN"/>
    <property type="match status" value="1"/>
</dbReference>
<feature type="domain" description="4Fe-4S ferredoxin-type" evidence="13">
    <location>
        <begin position="331"/>
        <end position="360"/>
    </location>
</feature>
<evidence type="ECO:0000256" key="2">
    <source>
        <dbReference type="ARBA" id="ARBA00022723"/>
    </source>
</evidence>
<evidence type="ECO:0000256" key="11">
    <source>
        <dbReference type="ARBA" id="ARBA00049714"/>
    </source>
</evidence>
<dbReference type="SUPFAM" id="SSF54862">
    <property type="entry name" value="4Fe-4S ferredoxins"/>
    <property type="match status" value="1"/>
</dbReference>
<dbReference type="InterPro" id="IPR013785">
    <property type="entry name" value="Aldolase_TIM"/>
</dbReference>
<protein>
    <recommendedName>
        <fullName evidence="12">dihydrouracil dehydrogenase (NAD(+))</fullName>
        <ecNumber evidence="12">1.3.1.1</ecNumber>
    </recommendedName>
    <alternativeName>
        <fullName evidence="7">Dihydrothymine dehydrogenase</fullName>
    </alternativeName>
    <alternativeName>
        <fullName evidence="6">Dihydrouracil dehydrogenase</fullName>
    </alternativeName>
</protein>
<dbReference type="EMBL" id="JX649863">
    <property type="protein sequence ID" value="AGC71123.1"/>
    <property type="molecule type" value="Genomic_DNA"/>
</dbReference>
<comment type="function">
    <text evidence="10">Involved in pyrimidine base degradation. Catalyzes physiologically the reduction of uracil to 5,6-dihydrouracil (DHU) by using NADH as a specific cosubstrate. It also catalyzes the reverse reaction and the reduction of thymine to 5,6-dihydrothymine (DHT).</text>
</comment>
<comment type="subunit">
    <text evidence="11">Heterotetramer of 2 PreA and 2 PreT subunits.</text>
</comment>
<dbReference type="GO" id="GO:0046872">
    <property type="term" value="F:metal ion binding"/>
    <property type="evidence" value="ECO:0007669"/>
    <property type="project" value="UniProtKB-KW"/>
</dbReference>
<evidence type="ECO:0000256" key="12">
    <source>
        <dbReference type="ARBA" id="ARBA00049728"/>
    </source>
</evidence>
<dbReference type="PROSITE" id="PS00198">
    <property type="entry name" value="4FE4S_FER_1"/>
    <property type="match status" value="1"/>
</dbReference>
<proteinExistence type="inferred from homology"/>
<dbReference type="PANTHER" id="PTHR43073">
    <property type="entry name" value="DIHYDROPYRIMIDINE DEHYDROGENASE [NADP(+)]"/>
    <property type="match status" value="1"/>
</dbReference>
<dbReference type="InterPro" id="IPR017896">
    <property type="entry name" value="4Fe4S_Fe-S-bd"/>
</dbReference>
<keyword evidence="2" id="KW-0479">Metal-binding</keyword>
<dbReference type="Gene3D" id="3.20.20.70">
    <property type="entry name" value="Aldolase class I"/>
    <property type="match status" value="1"/>
</dbReference>
<comment type="catalytic activity">
    <reaction evidence="8">
        <text>5,6-dihydrothymine + NAD(+) = thymine + NADH + H(+)</text>
        <dbReference type="Rhea" id="RHEA:28791"/>
        <dbReference type="ChEBI" id="CHEBI:15378"/>
        <dbReference type="ChEBI" id="CHEBI:17821"/>
        <dbReference type="ChEBI" id="CHEBI:27468"/>
        <dbReference type="ChEBI" id="CHEBI:57540"/>
        <dbReference type="ChEBI" id="CHEBI:57945"/>
        <dbReference type="EC" id="1.3.1.1"/>
    </reaction>
</comment>
<name>L7VVQ1_9BACT</name>
<evidence type="ECO:0000259" key="13">
    <source>
        <dbReference type="PROSITE" id="PS51379"/>
    </source>
</evidence>
<dbReference type="Pfam" id="PF01180">
    <property type="entry name" value="DHO_dh"/>
    <property type="match status" value="1"/>
</dbReference>
<evidence type="ECO:0000256" key="1">
    <source>
        <dbReference type="ARBA" id="ARBA00010804"/>
    </source>
</evidence>
<evidence type="ECO:0000256" key="6">
    <source>
        <dbReference type="ARBA" id="ARBA00030119"/>
    </source>
</evidence>
<dbReference type="GO" id="GO:0005737">
    <property type="term" value="C:cytoplasm"/>
    <property type="evidence" value="ECO:0007669"/>
    <property type="project" value="InterPro"/>
</dbReference>
<dbReference type="Pfam" id="PF14697">
    <property type="entry name" value="Fer4_21"/>
    <property type="match status" value="1"/>
</dbReference>
<dbReference type="PROSITE" id="PS51379">
    <property type="entry name" value="4FE4S_FER_2"/>
    <property type="match status" value="2"/>
</dbReference>
<keyword evidence="5" id="KW-0411">Iron-sulfur</keyword>
<comment type="similarity">
    <text evidence="1">Belongs to the dihydropyrimidine dehydrogenase family.</text>
</comment>
<dbReference type="Gene3D" id="3.30.70.20">
    <property type="match status" value="1"/>
</dbReference>
<sequence>MADLSVDFCGIKSPNPFWLASAPPTNTGDQIMRAFDAGWGGAVWKTLGQPIVNVSSRYSSVDFAGRRMMGLNNIELITDRPLDVNLREISEVKKRYPKNALIVSLMVESKRETWHDIVRRAEDAGADGLELNFGCPHGMSERGMGSAVGQVPDYTCQIVEWVKEVAKTPVIVKLTPNITDVTFPARAAEKGGADAVSLINTINSVTGIDLETLTPRPSVHGASAHGGYCGPAVKPIALSMVASVAQTVKIPISGIGGIASWQDAVEFILLGSSTVQVCTAVMHHGFRIVLDMIDGLSAYLDRKGFSSVQELVGLSVPRYQRWEQLNLNYRVIADIKQDKCIGCGVCYAACYDGAHQAIAVKPNDRGRSTVEILEHKCVGCNLCSLVCPVDDCITMKRIDSYGEERLPWTEYSKNPSLYPHVRSNRHDQ</sequence>
<evidence type="ECO:0000256" key="9">
    <source>
        <dbReference type="ARBA" id="ARBA00048792"/>
    </source>
</evidence>
<evidence type="ECO:0000313" key="14">
    <source>
        <dbReference type="EMBL" id="AGC71123.1"/>
    </source>
</evidence>
<dbReference type="EC" id="1.3.1.1" evidence="12"/>
<dbReference type="SUPFAM" id="SSF51395">
    <property type="entry name" value="FMN-linked oxidoreductases"/>
    <property type="match status" value="1"/>
</dbReference>
<organism evidence="14">
    <name type="scientific">uncultured bacterium A1Q1_fos_18</name>
    <dbReference type="NCBI Taxonomy" id="1256551"/>
    <lineage>
        <taxon>Bacteria</taxon>
        <taxon>environmental samples</taxon>
    </lineage>
</organism>
<keyword evidence="4" id="KW-0408">Iron</keyword>
<accession>L7VVQ1</accession>
<evidence type="ECO:0000256" key="8">
    <source>
        <dbReference type="ARBA" id="ARBA00047685"/>
    </source>
</evidence>
<evidence type="ECO:0000256" key="5">
    <source>
        <dbReference type="ARBA" id="ARBA00023014"/>
    </source>
</evidence>
<dbReference type="InterPro" id="IPR005720">
    <property type="entry name" value="Dihydroorotate_DH_cat"/>
</dbReference>
<evidence type="ECO:0000256" key="7">
    <source>
        <dbReference type="ARBA" id="ARBA00032722"/>
    </source>
</evidence>
<feature type="domain" description="4Fe-4S ferredoxin-type" evidence="13">
    <location>
        <begin position="368"/>
        <end position="398"/>
    </location>
</feature>
<dbReference type="NCBIfam" id="NF006183">
    <property type="entry name" value="PRK08318.1"/>
    <property type="match status" value="1"/>
</dbReference>
<dbReference type="GO" id="GO:0051536">
    <property type="term" value="F:iron-sulfur cluster binding"/>
    <property type="evidence" value="ECO:0007669"/>
    <property type="project" value="UniProtKB-KW"/>
</dbReference>
<dbReference type="FunFam" id="3.20.20.70:FF:000027">
    <property type="entry name" value="Dihydropyrimidine dehydrogenase [NADP(+)]"/>
    <property type="match status" value="1"/>
</dbReference>
<evidence type="ECO:0000256" key="10">
    <source>
        <dbReference type="ARBA" id="ARBA00049578"/>
    </source>
</evidence>
<evidence type="ECO:0000256" key="3">
    <source>
        <dbReference type="ARBA" id="ARBA00023002"/>
    </source>
</evidence>
<reference evidence="14" key="1">
    <citation type="submission" date="2012-09" db="EMBL/GenBank/DDBJ databases">
        <title>Metagenomic Characterization of a Microbial Community in Wastewater Detects High Levels of Antibiotic Resistance.</title>
        <authorList>
            <person name="Abrams M."/>
            <person name="Caldwell A."/>
            <person name="Vandaei E."/>
            <person name="Lee W."/>
            <person name="Perrott J."/>
            <person name="Khan S.Y."/>
            <person name="Ta J."/>
            <person name="Romero D."/>
            <person name="Nguyen V."/>
            <person name="Pourmand N."/>
            <person name="Ouverney C.C."/>
        </authorList>
    </citation>
    <scope>NUCLEOTIDE SEQUENCE</scope>
</reference>
<dbReference type="AlphaFoldDB" id="L7VVQ1"/>
<keyword evidence="3 14" id="KW-0560">Oxidoreductase</keyword>
<dbReference type="PANTHER" id="PTHR43073:SF2">
    <property type="entry name" value="DIHYDROPYRIMIDINE DEHYDROGENASE [NADP(+)]"/>
    <property type="match status" value="1"/>
</dbReference>
<comment type="catalytic activity">
    <reaction evidence="9">
        <text>5,6-dihydrouracil + NAD(+) = uracil + NADH + H(+)</text>
        <dbReference type="Rhea" id="RHEA:20189"/>
        <dbReference type="ChEBI" id="CHEBI:15378"/>
        <dbReference type="ChEBI" id="CHEBI:15901"/>
        <dbReference type="ChEBI" id="CHEBI:17568"/>
        <dbReference type="ChEBI" id="CHEBI:57540"/>
        <dbReference type="ChEBI" id="CHEBI:57945"/>
        <dbReference type="EC" id="1.3.1.1"/>
    </reaction>
</comment>
<dbReference type="GO" id="GO:0004159">
    <property type="term" value="F:dihydropyrimidine dehydrogenase (NAD+) activity"/>
    <property type="evidence" value="ECO:0007669"/>
    <property type="project" value="UniProtKB-EC"/>
</dbReference>
<dbReference type="InterPro" id="IPR017900">
    <property type="entry name" value="4Fe4S_Fe_S_CS"/>
</dbReference>
<evidence type="ECO:0000256" key="4">
    <source>
        <dbReference type="ARBA" id="ARBA00023004"/>
    </source>
</evidence>